<reference evidence="6" key="1">
    <citation type="journal article" date="2021" name="Microbiology">
        <title>Metagenomic Analysis of the Microbial Community in the Underground Coal Fire Area (Kemerovo Region, Russia) Revealed Predominance of Thermophilic Members of the Phyla Deinococcus-thermus, Aquificae, and Firmicutes.</title>
        <authorList>
            <person name="Kadnikov V."/>
            <person name="Mardanov A.V."/>
            <person name="Beletsky A.V."/>
            <person name="Karnachuk O.V."/>
            <person name="Ravin N.V."/>
        </authorList>
    </citation>
    <scope>NUCLEOTIDE SEQUENCE</scope>
    <source>
        <strain evidence="6">RBS10-49</strain>
    </source>
</reference>
<sequence>MRRKLALLRALVMVGFAMLAGCGSGDAGKPEALGNTQAERTGAGAELRLATTWPYPFHGNPFGPGGVGGAWWLIYEPFAHYIPATEQYVPRLAKEWSVEGQAVRVTLRDGVKLSDGTPFTSDDVVSTVTMIQALWSWPYEIEAVEAPDSLTVVFHLRSDVDPNAFLYTLLTNAAIPALAPKALYDRFLPQAEEVARLGKEIFAQESAGETVDAAKKSAYEDKLKALKKAIDAYQPFKDAGNVPSVGAYLPKRVTQTDFVLERNPHHWEAGTSTVSRIVFRNWSSNEFVWGALVANELDAAHPLMPKDVVEGMAAQNPALRVMSVSDLSDVALLFNFRKPLFQDDALRKAIAFVLDRDKVRDISAWQARSYEGEPATGILASAAGRYLPESEKDKLTPYRHDPAQAENLLREAGYQKDGSRWKTPQGAPVRFTVSVYGPHNDWVLAAREVVEELKRFGFDVDLKLIPEGMRDQVILGGDFEAAIDFGSAWWGFPHPATGFDRLYRGDVAKATGFPADEPSPLLAGASPSKLAAELLKNPTGDDAPEKIVALARLTHEALPVVPLYEKVLPIYYNTSRFAGWPEDHDPLWTLAPGGIERVYVVLAMSGQLQPKTK</sequence>
<dbReference type="Pfam" id="PF00496">
    <property type="entry name" value="SBP_bac_5"/>
    <property type="match status" value="1"/>
</dbReference>
<feature type="domain" description="Solute-binding protein family 5" evidence="5">
    <location>
        <begin position="88"/>
        <end position="504"/>
    </location>
</feature>
<dbReference type="GO" id="GO:0015833">
    <property type="term" value="P:peptide transport"/>
    <property type="evidence" value="ECO:0007669"/>
    <property type="project" value="TreeGrafter"/>
</dbReference>
<feature type="signal peptide" evidence="4">
    <location>
        <begin position="1"/>
        <end position="19"/>
    </location>
</feature>
<evidence type="ECO:0000313" key="6">
    <source>
        <dbReference type="EMBL" id="MBT9282731.1"/>
    </source>
</evidence>
<dbReference type="EMBL" id="JAHHQF010000068">
    <property type="protein sequence ID" value="MBT9282731.1"/>
    <property type="molecule type" value="Genomic_DNA"/>
</dbReference>
<evidence type="ECO:0000256" key="1">
    <source>
        <dbReference type="ARBA" id="ARBA00005695"/>
    </source>
</evidence>
<evidence type="ECO:0000256" key="2">
    <source>
        <dbReference type="ARBA" id="ARBA00022448"/>
    </source>
</evidence>
<dbReference type="PANTHER" id="PTHR30290:SF9">
    <property type="entry name" value="OLIGOPEPTIDE-BINDING PROTEIN APPA"/>
    <property type="match status" value="1"/>
</dbReference>
<dbReference type="SUPFAM" id="SSF53850">
    <property type="entry name" value="Periplasmic binding protein-like II"/>
    <property type="match status" value="1"/>
</dbReference>
<dbReference type="AlphaFoldDB" id="A0A947D271"/>
<dbReference type="Gene3D" id="3.40.190.10">
    <property type="entry name" value="Periplasmic binding protein-like II"/>
    <property type="match status" value="1"/>
</dbReference>
<dbReference type="InterPro" id="IPR039424">
    <property type="entry name" value="SBP_5"/>
</dbReference>
<accession>A0A947D271</accession>
<evidence type="ECO:0000259" key="5">
    <source>
        <dbReference type="Pfam" id="PF00496"/>
    </source>
</evidence>
<dbReference type="CDD" id="cd08509">
    <property type="entry name" value="PBP2_TmCBP_oligosaccharides_like"/>
    <property type="match status" value="1"/>
</dbReference>
<evidence type="ECO:0000256" key="3">
    <source>
        <dbReference type="ARBA" id="ARBA00022729"/>
    </source>
</evidence>
<name>A0A947D271_HYDSH</name>
<dbReference type="PANTHER" id="PTHR30290">
    <property type="entry name" value="PERIPLASMIC BINDING COMPONENT OF ABC TRANSPORTER"/>
    <property type="match status" value="1"/>
</dbReference>
<comment type="caution">
    <text evidence="6">The sequence shown here is derived from an EMBL/GenBank/DDBJ whole genome shotgun (WGS) entry which is preliminary data.</text>
</comment>
<evidence type="ECO:0000256" key="4">
    <source>
        <dbReference type="SAM" id="SignalP"/>
    </source>
</evidence>
<dbReference type="InterPro" id="IPR000914">
    <property type="entry name" value="SBP_5_dom"/>
</dbReference>
<dbReference type="Proteomes" id="UP000748108">
    <property type="component" value="Unassembled WGS sequence"/>
</dbReference>
<protein>
    <submittedName>
        <fullName evidence="6">ABC transporter substrate-binding protein</fullName>
    </submittedName>
</protein>
<comment type="similarity">
    <text evidence="1">Belongs to the bacterial solute-binding protein 5 family.</text>
</comment>
<proteinExistence type="inferred from homology"/>
<dbReference type="Gene3D" id="3.10.105.10">
    <property type="entry name" value="Dipeptide-binding Protein, Domain 3"/>
    <property type="match status" value="1"/>
</dbReference>
<feature type="chain" id="PRO_5038788063" evidence="4">
    <location>
        <begin position="20"/>
        <end position="613"/>
    </location>
</feature>
<dbReference type="PROSITE" id="PS51257">
    <property type="entry name" value="PROKAR_LIPOPROTEIN"/>
    <property type="match status" value="1"/>
</dbReference>
<dbReference type="GO" id="GO:1904680">
    <property type="term" value="F:peptide transmembrane transporter activity"/>
    <property type="evidence" value="ECO:0007669"/>
    <property type="project" value="TreeGrafter"/>
</dbReference>
<keyword evidence="3 4" id="KW-0732">Signal</keyword>
<organism evidence="6 7">
    <name type="scientific">Hydrogenibacillus schlegelii</name>
    <name type="common">Bacillus schlegelii</name>
    <dbReference type="NCBI Taxonomy" id="1484"/>
    <lineage>
        <taxon>Bacteria</taxon>
        <taxon>Bacillati</taxon>
        <taxon>Bacillota</taxon>
        <taxon>Bacilli</taxon>
        <taxon>Bacillales</taxon>
        <taxon>Bacillales Family X. Incertae Sedis</taxon>
        <taxon>Hydrogenibacillus</taxon>
    </lineage>
</organism>
<keyword evidence="2" id="KW-0813">Transport</keyword>
<evidence type="ECO:0000313" key="7">
    <source>
        <dbReference type="Proteomes" id="UP000748108"/>
    </source>
</evidence>
<gene>
    <name evidence="6" type="ORF">KM312_08855</name>
</gene>